<keyword evidence="1" id="KW-1133">Transmembrane helix</keyword>
<accession>A0ABY4YIQ6</accession>
<proteinExistence type="predicted"/>
<protein>
    <submittedName>
        <fullName evidence="2">Uncharacterized protein</fullName>
    </submittedName>
</protein>
<dbReference type="RefSeq" id="WP_252621382.1">
    <property type="nucleotide sequence ID" value="NZ_CP099490.1"/>
</dbReference>
<organism evidence="2 3">
    <name type="scientific">Ornithinimicrobium cryptoxanthini</name>
    <dbReference type="NCBI Taxonomy" id="2934161"/>
    <lineage>
        <taxon>Bacteria</taxon>
        <taxon>Bacillati</taxon>
        <taxon>Actinomycetota</taxon>
        <taxon>Actinomycetes</taxon>
        <taxon>Micrococcales</taxon>
        <taxon>Ornithinimicrobiaceae</taxon>
        <taxon>Ornithinimicrobium</taxon>
    </lineage>
</organism>
<gene>
    <name evidence="2" type="ORF">NF557_01730</name>
</gene>
<feature type="transmembrane region" description="Helical" evidence="1">
    <location>
        <begin position="88"/>
        <end position="107"/>
    </location>
</feature>
<sequence>MSPPADLVGTTAPPDRRRGWSPPWATVVAVVGAAIALIPLWFGVSLLLETKPADDDGFGTAIGQVAVVSSLVVIALLAWFLARGGVSVFIAGTALVALGLAWFATLYL</sequence>
<keyword evidence="1" id="KW-0472">Membrane</keyword>
<evidence type="ECO:0000313" key="3">
    <source>
        <dbReference type="Proteomes" id="UP001056535"/>
    </source>
</evidence>
<feature type="transmembrane region" description="Helical" evidence="1">
    <location>
        <begin position="60"/>
        <end position="82"/>
    </location>
</feature>
<evidence type="ECO:0000256" key="1">
    <source>
        <dbReference type="SAM" id="Phobius"/>
    </source>
</evidence>
<feature type="transmembrane region" description="Helical" evidence="1">
    <location>
        <begin position="24"/>
        <end position="48"/>
    </location>
</feature>
<name>A0ABY4YIQ6_9MICO</name>
<reference evidence="2" key="1">
    <citation type="submission" date="2022-06" db="EMBL/GenBank/DDBJ databases">
        <title>Ornithinimicrobium JY.X270.</title>
        <authorList>
            <person name="Huang Y."/>
        </authorList>
    </citation>
    <scope>NUCLEOTIDE SEQUENCE</scope>
    <source>
        <strain evidence="2">JY.X270</strain>
    </source>
</reference>
<evidence type="ECO:0000313" key="2">
    <source>
        <dbReference type="EMBL" id="USQ76678.1"/>
    </source>
</evidence>
<keyword evidence="1" id="KW-0812">Transmembrane</keyword>
<dbReference type="Proteomes" id="UP001056535">
    <property type="component" value="Chromosome"/>
</dbReference>
<keyword evidence="3" id="KW-1185">Reference proteome</keyword>
<dbReference type="EMBL" id="CP099490">
    <property type="protein sequence ID" value="USQ76678.1"/>
    <property type="molecule type" value="Genomic_DNA"/>
</dbReference>